<proteinExistence type="evidence at transcript level"/>
<dbReference type="AlphaFoldDB" id="G1K021"/>
<organism evidence="1">
    <name type="scientific">Macrolepiota albuminosa</name>
    <dbReference type="NCBI Taxonomy" id="79931"/>
    <lineage>
        <taxon>Eukaryota</taxon>
        <taxon>Fungi</taxon>
        <taxon>Dikarya</taxon>
        <taxon>Basidiomycota</taxon>
        <taxon>Agaricomycotina</taxon>
        <taxon>Agaricomycetes</taxon>
        <taxon>Agaricomycetidae</taxon>
        <taxon>Agaricales</taxon>
        <taxon>Agaricineae</taxon>
        <taxon>Agaricaceae</taxon>
        <taxon>Macrolepiota</taxon>
    </lineage>
</organism>
<feature type="non-terminal residue" evidence="1">
    <location>
        <position position="1"/>
    </location>
</feature>
<name>G1K021_9AGAR</name>
<evidence type="ECO:0000313" key="1">
    <source>
        <dbReference type="EMBL" id="AEK06442.1"/>
    </source>
</evidence>
<reference evidence="1" key="1">
    <citation type="submission" date="2011-07" db="EMBL/GenBank/DDBJ databases">
        <title>Transcriptome analysis of Termitomyces albuminosus reveals the biodegradation of lignocellulose.</title>
        <authorList>
            <person name="Yang F."/>
            <person name="Zhao S.J."/>
            <person name="Huang Z.X."/>
            <person name="Xu B."/>
            <person name="Yang Y.J."/>
            <person name="Tang X.H."/>
            <person name="Li J.J."/>
            <person name="Wang F."/>
            <person name="Peng M.Z."/>
        </authorList>
    </citation>
    <scope>NUCLEOTIDE SEQUENCE</scope>
    <source>
        <tissue evidence="1">Fruit body</tissue>
    </source>
</reference>
<sequence>KVYETYSFHVLIYSTSYKKAFDLKVKQDQYCSLALAGKWKGLGDFPQDLQWEALVDVIRGRVKVSSLCVLKVPLPSYGNRSTPIATKLSTWTP</sequence>
<dbReference type="EMBL" id="JO124057">
    <property type="protein sequence ID" value="AEK06442.1"/>
    <property type="molecule type" value="mRNA"/>
</dbReference>
<accession>G1K021</accession>
<protein>
    <submittedName>
        <fullName evidence="1">Carbohydrate esterase family 9 protein</fullName>
    </submittedName>
</protein>